<evidence type="ECO:0000256" key="4">
    <source>
        <dbReference type="ARBA" id="ARBA00022691"/>
    </source>
</evidence>
<dbReference type="Pfam" id="PF07669">
    <property type="entry name" value="Eco57I"/>
    <property type="match status" value="1"/>
</dbReference>
<dbReference type="InterPro" id="IPR029063">
    <property type="entry name" value="SAM-dependent_MTases_sf"/>
</dbReference>
<dbReference type="InterPro" id="IPR050953">
    <property type="entry name" value="N4_N6_ade-DNA_methylase"/>
</dbReference>
<dbReference type="GO" id="GO:0009307">
    <property type="term" value="P:DNA restriction-modification system"/>
    <property type="evidence" value="ECO:0007669"/>
    <property type="project" value="UniProtKB-KW"/>
</dbReference>
<feature type="domain" description="Type II methyltransferase M.TaqI-like" evidence="8">
    <location>
        <begin position="504"/>
        <end position="806"/>
    </location>
</feature>
<dbReference type="EMBL" id="PTPZ01000001">
    <property type="protein sequence ID" value="PPZ92469.1"/>
    <property type="molecule type" value="Genomic_DNA"/>
</dbReference>
<proteinExistence type="predicted"/>
<protein>
    <recommendedName>
        <fullName evidence="1">site-specific DNA-methyltransferase (adenine-specific)</fullName>
        <ecNumber evidence="1">2.1.1.72</ecNumber>
    </recommendedName>
</protein>
<dbReference type="SUPFAM" id="SSF116734">
    <property type="entry name" value="DNA methylase specificity domain"/>
    <property type="match status" value="1"/>
</dbReference>
<reference evidence="10 11" key="1">
    <citation type="submission" date="2018-02" db="EMBL/GenBank/DDBJ databases">
        <title>Draft genome sequence of bacterial isolates from marine environment.</title>
        <authorList>
            <person name="Singh S.K."/>
            <person name="Hill R."/>
            <person name="Major S."/>
            <person name="Cai H."/>
            <person name="Li Y."/>
        </authorList>
    </citation>
    <scope>NUCLEOTIDE SEQUENCE [LARGE SCALE GENOMIC DNA]</scope>
    <source>
        <strain evidence="10 11">IMET F</strain>
    </source>
</reference>
<evidence type="ECO:0000256" key="3">
    <source>
        <dbReference type="ARBA" id="ARBA00022679"/>
    </source>
</evidence>
<name>A0A2S7I7G4_9FLAO</name>
<organism evidence="10 11">
    <name type="scientific">Cloacibacterium normanense</name>
    <dbReference type="NCBI Taxonomy" id="237258"/>
    <lineage>
        <taxon>Bacteria</taxon>
        <taxon>Pseudomonadati</taxon>
        <taxon>Bacteroidota</taxon>
        <taxon>Flavobacteriia</taxon>
        <taxon>Flavobacteriales</taxon>
        <taxon>Weeksellaceae</taxon>
    </lineage>
</organism>
<keyword evidence="6" id="KW-0238">DNA-binding</keyword>
<keyword evidence="5" id="KW-0680">Restriction system</keyword>
<dbReference type="PROSITE" id="PS00092">
    <property type="entry name" value="N6_MTASE"/>
    <property type="match status" value="1"/>
</dbReference>
<gene>
    <name evidence="10" type="ORF">C3729_00140</name>
</gene>
<evidence type="ECO:0000313" key="10">
    <source>
        <dbReference type="EMBL" id="PPZ92469.1"/>
    </source>
</evidence>
<dbReference type="InterPro" id="IPR002052">
    <property type="entry name" value="DNA_methylase_N6_adenine_CS"/>
</dbReference>
<feature type="domain" description="TaqI-like C-terminal specificity" evidence="9">
    <location>
        <begin position="984"/>
        <end position="1085"/>
    </location>
</feature>
<dbReference type="InterPro" id="IPR011639">
    <property type="entry name" value="MethylTrfase_TaqI-like_dom"/>
</dbReference>
<evidence type="ECO:0000256" key="6">
    <source>
        <dbReference type="ARBA" id="ARBA00023125"/>
    </source>
</evidence>
<dbReference type="PRINTS" id="PR00507">
    <property type="entry name" value="N12N6MTFRASE"/>
</dbReference>
<dbReference type="Pfam" id="PF12950">
    <property type="entry name" value="TaqI_C"/>
    <property type="match status" value="1"/>
</dbReference>
<dbReference type="GO" id="GO:0032259">
    <property type="term" value="P:methylation"/>
    <property type="evidence" value="ECO:0007669"/>
    <property type="project" value="UniProtKB-KW"/>
</dbReference>
<dbReference type="PANTHER" id="PTHR33841">
    <property type="entry name" value="DNA METHYLTRANSFERASE YEEA-RELATED"/>
    <property type="match status" value="1"/>
</dbReference>
<evidence type="ECO:0000313" key="11">
    <source>
        <dbReference type="Proteomes" id="UP000238565"/>
    </source>
</evidence>
<dbReference type="Gene3D" id="3.40.50.150">
    <property type="entry name" value="Vaccinia Virus protein VP39"/>
    <property type="match status" value="1"/>
</dbReference>
<dbReference type="PANTHER" id="PTHR33841:SF1">
    <property type="entry name" value="DNA METHYLTRANSFERASE A"/>
    <property type="match status" value="1"/>
</dbReference>
<dbReference type="EC" id="2.1.1.72" evidence="1"/>
<keyword evidence="4" id="KW-0949">S-adenosyl-L-methionine</keyword>
<evidence type="ECO:0000256" key="7">
    <source>
        <dbReference type="ARBA" id="ARBA00047942"/>
    </source>
</evidence>
<sequence>MNRQALKHILQSNYDRDQWISTLQFLTGKREYLTVHLTPKTIEINTQEADRIVKTFYQIGSLKTSDGISLPIFEIILEDNIRIEYNKVSVNDFIKKYIIKDAIKGALTTFSYDKGHEKKEWRFSFISKNSANDFFAEAEAEETNPKKYTYIFGTEEEHRTAIERLYNLEQSRFRLEDFFEAFNVEPVSKKFFEEYKSLYKQFSGFLADEKNEYRSIFEAEINDFNSKTKEDIAKEIDKDIRNFASRLMGRMVFLYFLQKKHWLGASNQQYKDGSSTFLSDLFYNDKESQTNFYQKYLSRIFFEALNTPDRKNEEFTLHNGKTVCIPFLNGGLFEEEQEPKRHREIQFPAFYFEDLFTFFNGYNFTIYENSPEEHTVAVDPEMLGHIFENLIDYNKDTGTFYTPKEIVQYMTQESLIEYLNTHLQKERKEIENLLKNHYTKPFNDAELEKIDQLLNDVKICDPAIGSGAFPMGMLQEIFNLKAVIAYELKKEWNPAQVKQDIIQNSIYGVDLDEGAVEIARLRFWLSLVVDEGIPKALPNLDYKIMQGNSLLESYNDIDLSNLATADEQIISNQQTVLEFGDEYAKEITVFDAVSIEEIQSLIKSYFTKSGNEKAEIKQRLNNIIEGKIHSKIYKEKKRLETLINDFYKKYNLSKDNDLSGFNLKSKEIKELFSNKEQFHNLEKIENELISFQHKSERPYFLWHLYFKEIFDNGGFDIVIGNPPYIKEYTNKSAFDGFRSSPYYIGKMDIWYGFASKGFDILKEKGVECFIAQNNWVTSSGASILRKDVLTRTEIKQFIDFGDYKVFQSAGIQTMIYLLQKNAKPSDEYQVYYAGLTDSNINKNQLEDFLNIDKLISKQRFFIKFEIAFNNKNYFDTTINFDNPQLVSLLDRVSLKKNFELNEKEVIQGIVGAPDKAFIVRDEELHNFNSEELQFIKPFYTNSTGIASENIIYLCEKNFNNKNIKDFINLFKHFEPYKEELIEAKNRYKTPNKKYFYLHRERDENFFKKGSKIICQARCLSNCFFYTENEYYASRALNIIKTDRINLKYLVTFLNSKLIYFYYKNRGSIQGIMLKFDKGPLLKIPIYKPENYSPFLEFFELITTTLQSKENIIEGIDNKHIANFFQEIVDACFFEIYFPEEMQEKNITVITQIEEILKKHQAENFEHLNDEDKRKMIATLYYALKESEVQQKMRQFVTASPDVLKVILQS</sequence>
<keyword evidence="3" id="KW-0808">Transferase</keyword>
<dbReference type="Proteomes" id="UP000238565">
    <property type="component" value="Unassembled WGS sequence"/>
</dbReference>
<comment type="catalytic activity">
    <reaction evidence="7">
        <text>a 2'-deoxyadenosine in DNA + S-adenosyl-L-methionine = an N(6)-methyl-2'-deoxyadenosine in DNA + S-adenosyl-L-homocysteine + H(+)</text>
        <dbReference type="Rhea" id="RHEA:15197"/>
        <dbReference type="Rhea" id="RHEA-COMP:12418"/>
        <dbReference type="Rhea" id="RHEA-COMP:12419"/>
        <dbReference type="ChEBI" id="CHEBI:15378"/>
        <dbReference type="ChEBI" id="CHEBI:57856"/>
        <dbReference type="ChEBI" id="CHEBI:59789"/>
        <dbReference type="ChEBI" id="CHEBI:90615"/>
        <dbReference type="ChEBI" id="CHEBI:90616"/>
        <dbReference type="EC" id="2.1.1.72"/>
    </reaction>
</comment>
<dbReference type="GO" id="GO:0009007">
    <property type="term" value="F:site-specific DNA-methyltransferase (adenine-specific) activity"/>
    <property type="evidence" value="ECO:0007669"/>
    <property type="project" value="UniProtKB-EC"/>
</dbReference>
<dbReference type="InterPro" id="IPR025931">
    <property type="entry name" value="TaqI_C"/>
</dbReference>
<accession>A0A2S7I7G4</accession>
<dbReference type="REBASE" id="262255">
    <property type="entry name" value="CnoFORF140P"/>
</dbReference>
<keyword evidence="2" id="KW-0489">Methyltransferase</keyword>
<dbReference type="AlphaFoldDB" id="A0A2S7I7G4"/>
<evidence type="ECO:0000259" key="8">
    <source>
        <dbReference type="Pfam" id="PF07669"/>
    </source>
</evidence>
<comment type="caution">
    <text evidence="10">The sequence shown here is derived from an EMBL/GenBank/DDBJ whole genome shotgun (WGS) entry which is preliminary data.</text>
</comment>
<evidence type="ECO:0000256" key="1">
    <source>
        <dbReference type="ARBA" id="ARBA00011900"/>
    </source>
</evidence>
<evidence type="ECO:0000256" key="2">
    <source>
        <dbReference type="ARBA" id="ARBA00022603"/>
    </source>
</evidence>
<evidence type="ECO:0000256" key="5">
    <source>
        <dbReference type="ARBA" id="ARBA00022747"/>
    </source>
</evidence>
<dbReference type="SUPFAM" id="SSF53335">
    <property type="entry name" value="S-adenosyl-L-methionine-dependent methyltransferases"/>
    <property type="match status" value="1"/>
</dbReference>
<dbReference type="GO" id="GO:0003677">
    <property type="term" value="F:DNA binding"/>
    <property type="evidence" value="ECO:0007669"/>
    <property type="project" value="UniProtKB-KW"/>
</dbReference>
<evidence type="ECO:0000259" key="9">
    <source>
        <dbReference type="Pfam" id="PF12950"/>
    </source>
</evidence>